<organism evidence="1 2">
    <name type="scientific">Mucilaginibacter humi</name>
    <dbReference type="NCBI Taxonomy" id="2732510"/>
    <lineage>
        <taxon>Bacteria</taxon>
        <taxon>Pseudomonadati</taxon>
        <taxon>Bacteroidota</taxon>
        <taxon>Sphingobacteriia</taxon>
        <taxon>Sphingobacteriales</taxon>
        <taxon>Sphingobacteriaceae</taxon>
        <taxon>Mucilaginibacter</taxon>
    </lineage>
</organism>
<evidence type="ECO:0000313" key="1">
    <source>
        <dbReference type="EMBL" id="NNU34693.1"/>
    </source>
</evidence>
<comment type="caution">
    <text evidence="1">The sequence shown here is derived from an EMBL/GenBank/DDBJ whole genome shotgun (WGS) entry which is preliminary data.</text>
</comment>
<reference evidence="1 2" key="1">
    <citation type="submission" date="2020-05" db="EMBL/GenBank/DDBJ databases">
        <authorList>
            <person name="Khan S.A."/>
            <person name="Jeon C.O."/>
            <person name="Chun B.H."/>
        </authorList>
    </citation>
    <scope>NUCLEOTIDE SEQUENCE [LARGE SCALE GENOMIC DNA]</scope>
    <source>
        <strain evidence="1 2">S1162</strain>
    </source>
</reference>
<evidence type="ECO:0000313" key="2">
    <source>
        <dbReference type="Proteomes" id="UP000566071"/>
    </source>
</evidence>
<proteinExistence type="predicted"/>
<dbReference type="EMBL" id="JABFCR010000063">
    <property type="protein sequence ID" value="NNU34693.1"/>
    <property type="molecule type" value="Genomic_DNA"/>
</dbReference>
<protein>
    <submittedName>
        <fullName evidence="1">Uncharacterized protein</fullName>
    </submittedName>
</protein>
<dbReference type="Proteomes" id="UP000566071">
    <property type="component" value="Unassembled WGS sequence"/>
</dbReference>
<dbReference type="Pfam" id="PF04390">
    <property type="entry name" value="LptE"/>
    <property type="match status" value="1"/>
</dbReference>
<name>A0ABX1W3E3_9SPHI</name>
<dbReference type="InterPro" id="IPR007485">
    <property type="entry name" value="LPS_assembly_LptE"/>
</dbReference>
<accession>A0ABX1W3E3</accession>
<gene>
    <name evidence="1" type="ORF">HK413_12625</name>
</gene>
<keyword evidence="2" id="KW-1185">Reference proteome</keyword>
<sequence length="112" mass="12313">MSIFENDAPIVVSNLSRVFTEALKERIRSTTKISIVTAEGKANMGGSITGYNYAPVSIRATNPNQAPIANASVLTITVRVKFVYDADKNLILIRLLLKRLILPGTLTRRSRP</sequence>